<dbReference type="GO" id="GO:0004397">
    <property type="term" value="F:histidine ammonia-lyase activity"/>
    <property type="evidence" value="ECO:0007669"/>
    <property type="project" value="UniProtKB-UniRule"/>
</dbReference>
<evidence type="ECO:0000256" key="6">
    <source>
        <dbReference type="NCBIfam" id="TIGR01225"/>
    </source>
</evidence>
<dbReference type="GO" id="GO:0019557">
    <property type="term" value="P:L-histidine catabolic process to glutamate and formate"/>
    <property type="evidence" value="ECO:0007669"/>
    <property type="project" value="UniProtKB-UniPathway"/>
</dbReference>
<dbReference type="PATRIC" id="fig|1069642.3.peg.2640"/>
<dbReference type="CDD" id="cd00332">
    <property type="entry name" value="PAL-HAL"/>
    <property type="match status" value="1"/>
</dbReference>
<dbReference type="InterPro" id="IPR001106">
    <property type="entry name" value="Aromatic_Lyase"/>
</dbReference>
<reference evidence="10 11" key="1">
    <citation type="journal article" date="2012" name="BMC Genomics">
        <title>Genome analysis of a simultaneously predatory and prey-independent, novel Bdellovibrio bacteriovorus from the River Tiber, supports in silico predictions of both ancient and recent lateral gene transfer from diverse bacteria.</title>
        <authorList>
            <person name="Hobley L."/>
            <person name="Lerner T.R."/>
            <person name="Williams L.E."/>
            <person name="Lambert C."/>
            <person name="Till R."/>
            <person name="Milner D.S."/>
            <person name="Basford S.M."/>
            <person name="Capeness M.J."/>
            <person name="Fenton A.K."/>
            <person name="Atterbury R.J."/>
            <person name="Harris M.A."/>
            <person name="Sockett R.E."/>
        </authorList>
    </citation>
    <scope>NUCLEOTIDE SEQUENCE [LARGE SCALE GENOMIC DNA]</scope>
    <source>
        <strain evidence="10 11">Tiberius</strain>
    </source>
</reference>
<dbReference type="PROSITE" id="PS00488">
    <property type="entry name" value="PAL_HISTIDASE"/>
    <property type="match status" value="1"/>
</dbReference>
<dbReference type="FunFam" id="1.20.200.10:FF:000003">
    <property type="entry name" value="Histidine ammonia-lyase"/>
    <property type="match status" value="1"/>
</dbReference>
<dbReference type="PANTHER" id="PTHR10362">
    <property type="entry name" value="HISTIDINE AMMONIA-LYASE"/>
    <property type="match status" value="1"/>
</dbReference>
<dbReference type="SUPFAM" id="SSF48557">
    <property type="entry name" value="L-aspartase-like"/>
    <property type="match status" value="1"/>
</dbReference>
<dbReference type="GO" id="GO:0019556">
    <property type="term" value="P:L-histidine catabolic process to glutamate and formamide"/>
    <property type="evidence" value="ECO:0007669"/>
    <property type="project" value="UniProtKB-UniPathway"/>
</dbReference>
<accession>K7Z030</accession>
<keyword evidence="3 8" id="KW-0369">Histidine metabolism</keyword>
<dbReference type="NCBIfam" id="TIGR01225">
    <property type="entry name" value="hutH"/>
    <property type="match status" value="1"/>
</dbReference>
<dbReference type="Gene3D" id="1.20.200.10">
    <property type="entry name" value="Fumarase/aspartase (Central domain)"/>
    <property type="match status" value="1"/>
</dbReference>
<dbReference type="FunFam" id="1.10.275.10:FF:000005">
    <property type="entry name" value="Histidine ammonia-lyase"/>
    <property type="match status" value="1"/>
</dbReference>
<evidence type="ECO:0000256" key="9">
    <source>
        <dbReference type="RuleBase" id="RU004480"/>
    </source>
</evidence>
<evidence type="ECO:0000313" key="11">
    <source>
        <dbReference type="Proteomes" id="UP000010074"/>
    </source>
</evidence>
<dbReference type="InterPro" id="IPR005921">
    <property type="entry name" value="HutH"/>
</dbReference>
<dbReference type="InterPro" id="IPR024083">
    <property type="entry name" value="Fumarase/histidase_N"/>
</dbReference>
<dbReference type="InterPro" id="IPR022313">
    <property type="entry name" value="Phe/His_NH3-lyase_AS"/>
</dbReference>
<evidence type="ECO:0000256" key="1">
    <source>
        <dbReference type="ARBA" id="ARBA00005113"/>
    </source>
</evidence>
<dbReference type="EC" id="4.3.1.3" evidence="2 6"/>
<evidence type="ECO:0000256" key="3">
    <source>
        <dbReference type="ARBA" id="ARBA00022808"/>
    </source>
</evidence>
<dbReference type="UniPathway" id="UPA00379">
    <property type="reaction ID" value="UER00549"/>
</dbReference>
<dbReference type="AlphaFoldDB" id="K7Z030"/>
<dbReference type="Proteomes" id="UP000010074">
    <property type="component" value="Chromosome"/>
</dbReference>
<dbReference type="OrthoDB" id="5287727at2"/>
<dbReference type="Pfam" id="PF00221">
    <property type="entry name" value="Lyase_aromatic"/>
    <property type="match status" value="1"/>
</dbReference>
<evidence type="ECO:0000256" key="7">
    <source>
        <dbReference type="RuleBase" id="RU003954"/>
    </source>
</evidence>
<name>K7Z030_BDEBC</name>
<comment type="catalytic activity">
    <reaction evidence="5 8">
        <text>L-histidine = trans-urocanate + NH4(+)</text>
        <dbReference type="Rhea" id="RHEA:21232"/>
        <dbReference type="ChEBI" id="CHEBI:17771"/>
        <dbReference type="ChEBI" id="CHEBI:28938"/>
        <dbReference type="ChEBI" id="CHEBI:57595"/>
        <dbReference type="EC" id="4.3.1.3"/>
    </reaction>
</comment>
<dbReference type="HOGENOM" id="CLU_014801_4_0_7"/>
<comment type="pathway">
    <text evidence="1 8">Amino-acid degradation; L-histidine degradation into L-glutamate; N-formimidoyl-L-glutamate from L-histidine: step 1/3.</text>
</comment>
<evidence type="ECO:0000313" key="10">
    <source>
        <dbReference type="EMBL" id="AFY02350.1"/>
    </source>
</evidence>
<dbReference type="Gene3D" id="1.10.275.10">
    <property type="entry name" value="Fumarase/aspartase (N-terminal domain)"/>
    <property type="match status" value="1"/>
</dbReference>
<protein>
    <recommendedName>
        <fullName evidence="2 6">Histidine ammonia-lyase</fullName>
        <ecNumber evidence="2 6">4.3.1.3</ecNumber>
    </recommendedName>
</protein>
<proteinExistence type="inferred from homology"/>
<dbReference type="RefSeq" id="WP_015091780.1">
    <property type="nucleotide sequence ID" value="NC_019567.1"/>
</dbReference>
<dbReference type="STRING" id="1069642.Bdt_2668"/>
<evidence type="ECO:0000256" key="4">
    <source>
        <dbReference type="ARBA" id="ARBA00023239"/>
    </source>
</evidence>
<comment type="subcellular location">
    <subcellularLocation>
        <location evidence="9">Cytoplasm</location>
    </subcellularLocation>
</comment>
<sequence>MQITGENITLENLYQIAHNPSIKAELSASGRANMQKSRDYIEGRIASGEVMYGVNTGFGAFSSVRISDAEIEQLQRNLIRSHSMGIGAPFTKTETRAMMVLRANALAKGHSGIRPLVVEKILEFLNNDIIPVVPSQGSVGASGDLAPLSHLALTIIGEGEAWGADGKIVHVTELLKAKGITPLELKAKEGLSMINGCQVMTSIGLLSLWENRRLLWLADLAGAMSLEGLRGSRKPFDPLIQASRPHAGEGKTGRNLIRLMGETSPIAESHAVNDPRVQDAYSLRCMPAVHGAAKDALRYAVKVLETEANSSTDNPLVFADANKVLSCGNFHGMPVAHAMDFAGIALSSQASISECRISKMISTQMSELPPFLTPNGGLNSGHMIVQVAAASLVSENKVLAHPASVDSIPTSAEKEDHVSMGTIAARKFAQILRNAENVVAMELLSATQALDLLAPLKPSAAVKAAHDHIRKTVPFAKEDRIFSKDVEAIKAMMVSGELMAVVEQAVGELEW</sequence>
<gene>
    <name evidence="10" type="primary">hutH</name>
    <name evidence="10" type="ORF">Bdt_2668</name>
</gene>
<dbReference type="GO" id="GO:0005737">
    <property type="term" value="C:cytoplasm"/>
    <property type="evidence" value="ECO:0007669"/>
    <property type="project" value="UniProtKB-SubCell"/>
</dbReference>
<comment type="similarity">
    <text evidence="7">Belongs to the PAL/histidase family.</text>
</comment>
<dbReference type="EMBL" id="CP002930">
    <property type="protein sequence ID" value="AFY02350.1"/>
    <property type="molecule type" value="Genomic_DNA"/>
</dbReference>
<dbReference type="NCBIfam" id="NF006871">
    <property type="entry name" value="PRK09367.1"/>
    <property type="match status" value="1"/>
</dbReference>
<organism evidence="10 11">
    <name type="scientific">Bdellovibrio bacteriovorus str. Tiberius</name>
    <dbReference type="NCBI Taxonomy" id="1069642"/>
    <lineage>
        <taxon>Bacteria</taxon>
        <taxon>Pseudomonadati</taxon>
        <taxon>Bdellovibrionota</taxon>
        <taxon>Bdellovibrionia</taxon>
        <taxon>Bdellovibrionales</taxon>
        <taxon>Pseudobdellovibrionaceae</taxon>
        <taxon>Bdellovibrio</taxon>
    </lineage>
</organism>
<dbReference type="KEGG" id="bbat:Bdt_2668"/>
<dbReference type="InterPro" id="IPR008948">
    <property type="entry name" value="L-Aspartase-like"/>
</dbReference>
<evidence type="ECO:0000256" key="2">
    <source>
        <dbReference type="ARBA" id="ARBA00012994"/>
    </source>
</evidence>
<keyword evidence="4 7" id="KW-0456">Lyase</keyword>
<evidence type="ECO:0000256" key="5">
    <source>
        <dbReference type="ARBA" id="ARBA00049269"/>
    </source>
</evidence>
<evidence type="ECO:0000256" key="8">
    <source>
        <dbReference type="RuleBase" id="RU004479"/>
    </source>
</evidence>